<evidence type="ECO:0000256" key="2">
    <source>
        <dbReference type="ARBA" id="ARBA00007381"/>
    </source>
</evidence>
<dbReference type="Gene3D" id="3.30.420.40">
    <property type="match status" value="2"/>
</dbReference>
<feature type="region of interest" description="Disordered" evidence="7">
    <location>
        <begin position="971"/>
        <end position="1107"/>
    </location>
</feature>
<name>L8X715_THACA</name>
<dbReference type="FunFam" id="2.60.34.10:FF:000012">
    <property type="entry name" value="Heat shock 70 kDa protein"/>
    <property type="match status" value="1"/>
</dbReference>
<evidence type="ECO:0000313" key="9">
    <source>
        <dbReference type="Proteomes" id="UP000011668"/>
    </source>
</evidence>
<dbReference type="InterPro" id="IPR001611">
    <property type="entry name" value="Leu-rich_rpt"/>
</dbReference>
<dbReference type="SUPFAM" id="SSF52058">
    <property type="entry name" value="L domain-like"/>
    <property type="match status" value="1"/>
</dbReference>
<dbReference type="Pfam" id="PF13855">
    <property type="entry name" value="LRR_8"/>
    <property type="match status" value="1"/>
</dbReference>
<evidence type="ECO:0000256" key="4">
    <source>
        <dbReference type="ARBA" id="ARBA00022840"/>
    </source>
</evidence>
<proteinExistence type="inferred from homology"/>
<dbReference type="PROSITE" id="PS51450">
    <property type="entry name" value="LRR"/>
    <property type="match status" value="1"/>
</dbReference>
<evidence type="ECO:0000256" key="1">
    <source>
        <dbReference type="ARBA" id="ARBA00004123"/>
    </source>
</evidence>
<evidence type="ECO:0000313" key="8">
    <source>
        <dbReference type="EMBL" id="ELU44813.1"/>
    </source>
</evidence>
<keyword evidence="5 8" id="KW-0346">Stress response</keyword>
<comment type="caution">
    <text evidence="8">The sequence shown here is derived from an EMBL/GenBank/DDBJ whole genome shotgun (WGS) entry which is preliminary data.</text>
</comment>
<protein>
    <submittedName>
        <fullName evidence="8">Heat shock 70 kDa protein</fullName>
    </submittedName>
</protein>
<feature type="region of interest" description="Disordered" evidence="7">
    <location>
        <begin position="1288"/>
        <end position="1453"/>
    </location>
</feature>
<dbReference type="InterPro" id="IPR029047">
    <property type="entry name" value="HSP70_peptide-bd_sf"/>
</dbReference>
<dbReference type="InterPro" id="IPR029048">
    <property type="entry name" value="HSP70_C_sf"/>
</dbReference>
<feature type="compositionally biased region" description="Polar residues" evidence="7">
    <location>
        <begin position="1382"/>
        <end position="1432"/>
    </location>
</feature>
<feature type="compositionally biased region" description="Polar residues" evidence="7">
    <location>
        <begin position="916"/>
        <end position="929"/>
    </location>
</feature>
<sequence length="1685" mass="180814">MLVRARALGTDETILETSVAVFTSYHVMLSELISALPTLWQNDRVEIIANDQGNRTTPSYVSFSDTERLIGDAAKNQVAMNPVNTVFDAKRLIGRRFDDPEVQSDIKHFPFKVENKGGKPVISVEYRGETKTFTPEEISSMVLLKMKETAESYLGGTVNNAVVTVPAYFNDSQRQATKDAGVISGLNVLRIINEPTAAAIAYGLDKKVQGERNVLIFDLGGGTFDVSLLTIEEGIFEVKATAGDTHLGGEDFDNRLVNHFVQEFKRKNKKDLSTNPRALRRLRTACERAKRTLSSAAQTSIEIDSLFEGIDFYTSLTRARFEELCQDLFRGTLEPVEKVLRDSKIDKSNVHDIVLVGGSTRIPRIIKLVSDFFNGKEPNKSINPDEAVAYGAAVQAAILSGDTSEKTQDLLLLDVAPLSTGIETAGGVFTSDNQPGVLIQVYEGERARTKDNNLLGKFELSGIPPAPRGVPQIEVTFDIDANGILNVSAADKTTGKSNRITITNDKGRLSKEEIERMVSEAEKYKKEDEEAAARISSKNALESYAYNLRNTLQDDKLAEKFEAGDKSKLQSAVDEAIGWLDASQEASKEEYESKQKELEAVANPIMSRLYGGGGAPGGAPGGFPGAGGAGGAAHDADGPSVEERQMRASMSEITTNESCHTLIGRDKGSLGRRQSGLAPSVCLDLRFRSTTTATALDSTRCDALCRRLFVSAEPLAAAAIASSADAGKTLDFSLKNIGDVSEEATEELARIGRDDLDAEGIVTRLALSNNYLRKLPSNFASLYRLRYLNLRANAFVTFPEVVTKMPSLEILDIGRNKIPLLPVDPGTLVNLRVFSLSKNRITKLPGYFVEFKNLKMLKVDNNPIEWPPASVVQDKIPQTDKTDDMVKFITQLKQWYTTNASPRKPGAEQSRRAPSRSGQANNVGESRTTFGRPAHGRNVSEDSVNSEYSVTSEYSLVDNVNYVAGETPALAISKKPQPTRSEPGGSPDTSVPTLDEPTPSSSSSYHGRNASYSADSRRPAASVGNLAAKQSLPDLRKGYNPNGTIKPSGRRAREPLSGPFSSTPRQNGASTSAAGVTSPPLPSHSTPIHQAETSPPPTGIVPETPMDGVRNSYFRRLSTIPFSVSAPPLPQSLLQTVDAIRGILFAVSQIYSAIQQYTNVIVERRIANILVRVLDPAKKAMDTLIGALERYDSTARRAVPSAMECRSVVEACHENVSVCCRVVAMLQLQLKVLAAGAGGDVRFARHLLLMLYGGVAEVVNSWRDLMPHLAEVKEYLAETTVSPIPTISSKSGLGLSMAPGTSGPSSSRRPISPIEEHTEPLNSTIAREAESELESAPTSARSAPQSNQASGSRDLKLSTLSRALTSSPMDSPMSAGSEAPVAQSSPTPLRSALKNSNANGLHADQSVTSSPNHSISGRSASREQNLSDTTGSPLMRTTARQARRAPGTLLAPSESLQGVDEDLLNTAEKAAAIASEMWALLGATIDSARSQGVGKGVIAPVDEGLSNALDATSKLRAALRAVREGTGKEAGRKPLYEFATLFAKTVTRAIVLLRTFSSAYPISPSLRNSAQRVTQATQETIFFLQASSFAPPPSARPTTPAFAGGLGLGISEAGEGHIRAGSSLSRSRSAAVGGVAPSQSSGPTPIPGTPRDVPWSAMPGQSFKSDEHMTVHHPTLIGRTGAQMI</sequence>
<dbReference type="HOGENOM" id="CLU_241345_0_0_1"/>
<keyword evidence="4" id="KW-0067">ATP-binding</keyword>
<evidence type="ECO:0000256" key="3">
    <source>
        <dbReference type="ARBA" id="ARBA00022741"/>
    </source>
</evidence>
<feature type="compositionally biased region" description="Gly residues" evidence="7">
    <location>
        <begin position="616"/>
        <end position="631"/>
    </location>
</feature>
<feature type="region of interest" description="Disordered" evidence="7">
    <location>
        <begin position="616"/>
        <end position="645"/>
    </location>
</feature>
<feature type="compositionally biased region" description="Low complexity" evidence="7">
    <location>
        <begin position="1621"/>
        <end position="1634"/>
    </location>
</feature>
<dbReference type="PROSITE" id="PS01036">
    <property type="entry name" value="HSP70_3"/>
    <property type="match status" value="1"/>
</dbReference>
<evidence type="ECO:0000256" key="5">
    <source>
        <dbReference type="ARBA" id="ARBA00023016"/>
    </source>
</evidence>
<feature type="compositionally biased region" description="Polar residues" evidence="7">
    <location>
        <begin position="987"/>
        <end position="1014"/>
    </location>
</feature>
<dbReference type="Gene3D" id="2.60.34.10">
    <property type="entry name" value="Substrate Binding Domain Of DNAk, Chain A, domain 1"/>
    <property type="match status" value="1"/>
</dbReference>
<dbReference type="Pfam" id="PF00012">
    <property type="entry name" value="HSP70"/>
    <property type="match status" value="1"/>
</dbReference>
<dbReference type="GO" id="GO:0140662">
    <property type="term" value="F:ATP-dependent protein folding chaperone"/>
    <property type="evidence" value="ECO:0007669"/>
    <property type="project" value="InterPro"/>
</dbReference>
<dbReference type="FunFam" id="1.20.1270.10:FF:000016">
    <property type="entry name" value="Heat shock protein 70"/>
    <property type="match status" value="1"/>
</dbReference>
<dbReference type="Gene3D" id="3.80.10.10">
    <property type="entry name" value="Ribonuclease Inhibitor"/>
    <property type="match status" value="1"/>
</dbReference>
<dbReference type="PROSITE" id="PS00329">
    <property type="entry name" value="HSP70_2"/>
    <property type="match status" value="1"/>
</dbReference>
<dbReference type="STRING" id="983506.L8X715"/>
<dbReference type="PRINTS" id="PR00301">
    <property type="entry name" value="HEATSHOCK70"/>
</dbReference>
<dbReference type="FunFam" id="3.30.420.40:FF:000172">
    <property type="entry name" value="Heat shock 70 kDa protein"/>
    <property type="match status" value="2"/>
</dbReference>
<feature type="region of interest" description="Disordered" evidence="7">
    <location>
        <begin position="898"/>
        <end position="948"/>
    </location>
</feature>
<dbReference type="SUPFAM" id="SSF100920">
    <property type="entry name" value="Heat shock protein 70kD (HSP70), peptide-binding domain"/>
    <property type="match status" value="1"/>
</dbReference>
<feature type="compositionally biased region" description="Polar residues" evidence="7">
    <location>
        <begin position="1059"/>
        <end position="1075"/>
    </location>
</feature>
<dbReference type="PANTHER" id="PTHR19375">
    <property type="entry name" value="HEAT SHOCK PROTEIN 70KDA"/>
    <property type="match status" value="1"/>
</dbReference>
<feature type="compositionally biased region" description="Polar residues" evidence="7">
    <location>
        <begin position="1336"/>
        <end position="1351"/>
    </location>
</feature>
<dbReference type="GO" id="GO:0005524">
    <property type="term" value="F:ATP binding"/>
    <property type="evidence" value="ECO:0007669"/>
    <property type="project" value="UniProtKB-KW"/>
</dbReference>
<dbReference type="InterPro" id="IPR032675">
    <property type="entry name" value="LRR_dom_sf"/>
</dbReference>
<dbReference type="Gene3D" id="1.20.1270.10">
    <property type="match status" value="1"/>
</dbReference>
<dbReference type="InterPro" id="IPR018181">
    <property type="entry name" value="Heat_shock_70_CS"/>
</dbReference>
<dbReference type="Gene3D" id="3.90.640.10">
    <property type="entry name" value="Actin, Chain A, domain 4"/>
    <property type="match status" value="1"/>
</dbReference>
<comment type="subcellular location">
    <subcellularLocation>
        <location evidence="1">Nucleus</location>
    </subcellularLocation>
</comment>
<dbReference type="FunFam" id="3.30.30.30:FF:000001">
    <property type="entry name" value="heat shock 70 kDa protein-like"/>
    <property type="match status" value="1"/>
</dbReference>
<feature type="compositionally biased region" description="Polar residues" evidence="7">
    <location>
        <begin position="1083"/>
        <end position="1093"/>
    </location>
</feature>
<dbReference type="InterPro" id="IPR013126">
    <property type="entry name" value="Hsp_70_fam"/>
</dbReference>
<reference evidence="8 9" key="1">
    <citation type="journal article" date="2013" name="Nat. Commun.">
        <title>The evolution and pathogenic mechanisms of the rice sheath blight pathogen.</title>
        <authorList>
            <person name="Zheng A."/>
            <person name="Lin R."/>
            <person name="Xu L."/>
            <person name="Qin P."/>
            <person name="Tang C."/>
            <person name="Ai P."/>
            <person name="Zhang D."/>
            <person name="Liu Y."/>
            <person name="Sun Z."/>
            <person name="Feng H."/>
            <person name="Wang Y."/>
            <person name="Chen Y."/>
            <person name="Liang X."/>
            <person name="Fu R."/>
            <person name="Li Q."/>
            <person name="Zhang J."/>
            <person name="Yu X."/>
            <person name="Xie Z."/>
            <person name="Ding L."/>
            <person name="Guan P."/>
            <person name="Tang J."/>
            <person name="Liang Y."/>
            <person name="Wang S."/>
            <person name="Deng Q."/>
            <person name="Li S."/>
            <person name="Zhu J."/>
            <person name="Wang L."/>
            <person name="Liu H."/>
            <person name="Li P."/>
        </authorList>
    </citation>
    <scope>NUCLEOTIDE SEQUENCE [LARGE SCALE GENOMIC DNA]</scope>
    <source>
        <strain evidence="9">AG-1 IA</strain>
    </source>
</reference>
<dbReference type="Pfam" id="PF10428">
    <property type="entry name" value="SOG2"/>
    <property type="match status" value="1"/>
</dbReference>
<feature type="compositionally biased region" description="Basic and acidic residues" evidence="7">
    <location>
        <begin position="634"/>
        <end position="645"/>
    </location>
</feature>
<keyword evidence="6" id="KW-0539">Nucleus</keyword>
<dbReference type="OrthoDB" id="1394818at2759"/>
<dbReference type="SUPFAM" id="SSF100934">
    <property type="entry name" value="Heat shock protein 70kD (HSP70), C-terminal subdomain"/>
    <property type="match status" value="1"/>
</dbReference>
<dbReference type="SUPFAM" id="SSF53067">
    <property type="entry name" value="Actin-like ATPase domain"/>
    <property type="match status" value="2"/>
</dbReference>
<dbReference type="GO" id="GO:0005634">
    <property type="term" value="C:nucleus"/>
    <property type="evidence" value="ECO:0007669"/>
    <property type="project" value="UniProtKB-SubCell"/>
</dbReference>
<feature type="region of interest" description="Disordered" evidence="7">
    <location>
        <begin position="1621"/>
        <end position="1665"/>
    </location>
</feature>
<dbReference type="SMR" id="L8X715"/>
<dbReference type="NCBIfam" id="NF001413">
    <property type="entry name" value="PRK00290.1"/>
    <property type="match status" value="1"/>
</dbReference>
<dbReference type="Proteomes" id="UP000011668">
    <property type="component" value="Unassembled WGS sequence"/>
</dbReference>
<accession>L8X715</accession>
<feature type="compositionally biased region" description="Low complexity" evidence="7">
    <location>
        <begin position="1299"/>
        <end position="1313"/>
    </location>
</feature>
<dbReference type="InterPro" id="IPR043129">
    <property type="entry name" value="ATPase_NBD"/>
</dbReference>
<keyword evidence="9" id="KW-1185">Reference proteome</keyword>
<feature type="compositionally biased region" description="Polar residues" evidence="7">
    <location>
        <begin position="1358"/>
        <end position="1369"/>
    </location>
</feature>
<dbReference type="FunFam" id="3.30.420.40:FF:000026">
    <property type="entry name" value="Heat shock protein 70"/>
    <property type="match status" value="1"/>
</dbReference>
<keyword evidence="3" id="KW-0547">Nucleotide-binding</keyword>
<dbReference type="InterPro" id="IPR019487">
    <property type="entry name" value="RAM_signalling_pathway_SOG2"/>
</dbReference>
<comment type="similarity">
    <text evidence="2">Belongs to the heat shock protein 70 family.</text>
</comment>
<dbReference type="Gene3D" id="3.30.30.30">
    <property type="match status" value="1"/>
</dbReference>
<evidence type="ECO:0000256" key="7">
    <source>
        <dbReference type="SAM" id="MobiDB-lite"/>
    </source>
</evidence>
<evidence type="ECO:0000256" key="6">
    <source>
        <dbReference type="ARBA" id="ARBA00023242"/>
    </source>
</evidence>
<dbReference type="EMBL" id="AFRT01000271">
    <property type="protein sequence ID" value="ELU44813.1"/>
    <property type="molecule type" value="Genomic_DNA"/>
</dbReference>
<dbReference type="CDD" id="cd10233">
    <property type="entry name" value="ASKHA_NBD_HSP70_HSPA1"/>
    <property type="match status" value="1"/>
</dbReference>
<gene>
    <name evidence="8" type="ORF">AG1IA_01161</name>
</gene>
<organism evidence="8 9">
    <name type="scientific">Thanatephorus cucumeris (strain AG1-IA)</name>
    <name type="common">Rice sheath blight fungus</name>
    <name type="synonym">Rhizoctonia solani</name>
    <dbReference type="NCBI Taxonomy" id="983506"/>
    <lineage>
        <taxon>Eukaryota</taxon>
        <taxon>Fungi</taxon>
        <taxon>Dikarya</taxon>
        <taxon>Basidiomycota</taxon>
        <taxon>Agaricomycotina</taxon>
        <taxon>Agaricomycetes</taxon>
        <taxon>Cantharellales</taxon>
        <taxon>Ceratobasidiaceae</taxon>
        <taxon>Rhizoctonia</taxon>
        <taxon>Rhizoctonia solani AG-1</taxon>
    </lineage>
</organism>
<dbReference type="FunFam" id="3.90.640.10:FF:000002">
    <property type="entry name" value="Heat shock 70 kDa"/>
    <property type="match status" value="1"/>
</dbReference>